<reference evidence="1 2" key="1">
    <citation type="submission" date="2018-04" db="EMBL/GenBank/DDBJ databases">
        <title>Novel Campyloabacter and Helicobacter Species and Strains.</title>
        <authorList>
            <person name="Mannion A.J."/>
            <person name="Shen Z."/>
            <person name="Fox J.G."/>
        </authorList>
    </citation>
    <scope>NUCLEOTIDE SEQUENCE [LARGE SCALE GENOMIC DNA]</scope>
    <source>
        <strain evidence="1 2">MIT 98-6070</strain>
    </source>
</reference>
<protein>
    <submittedName>
        <fullName evidence="1">DUF452 domain-containing protein</fullName>
    </submittedName>
</protein>
<dbReference type="InterPro" id="IPR007398">
    <property type="entry name" value="BioG"/>
</dbReference>
<dbReference type="Pfam" id="PF04301">
    <property type="entry name" value="BioG"/>
    <property type="match status" value="1"/>
</dbReference>
<accession>A0A3D8I4E3</accession>
<name>A0A3D8I4E3_9HELI</name>
<dbReference type="InterPro" id="IPR029058">
    <property type="entry name" value="AB_hydrolase_fold"/>
</dbReference>
<dbReference type="RefSeq" id="WP_104700695.1">
    <property type="nucleotide sequence ID" value="NZ_FZPP01000046.1"/>
</dbReference>
<evidence type="ECO:0000313" key="2">
    <source>
        <dbReference type="Proteomes" id="UP000256599"/>
    </source>
</evidence>
<organism evidence="1 2">
    <name type="scientific">Helicobacter marmotae</name>
    <dbReference type="NCBI Taxonomy" id="152490"/>
    <lineage>
        <taxon>Bacteria</taxon>
        <taxon>Pseudomonadati</taxon>
        <taxon>Campylobacterota</taxon>
        <taxon>Epsilonproteobacteria</taxon>
        <taxon>Campylobacterales</taxon>
        <taxon>Helicobacteraceae</taxon>
        <taxon>Helicobacter</taxon>
    </lineage>
</organism>
<dbReference type="OrthoDB" id="37047at2"/>
<dbReference type="SUPFAM" id="SSF53474">
    <property type="entry name" value="alpha/beta-Hydrolases"/>
    <property type="match status" value="1"/>
</dbReference>
<sequence>MKTHFLHHASQNKDLILFFAGFASHPSHFAHLSSQCSVLMVYDYTQFSFDENVLKDFENITLIAFSMGVCVASKLLKNTNINTKIKQKIAINGTNFGIDKQKGIHPVLFMQTMKSFNLSDFKKALFGRHLIKAKDFVFKEEESLKKELESLFEFVKKQDERDFVWDKIYASCEDKIFPPKALCACFSNINLLEEEHFVFFSFSSWEELCLI</sequence>
<dbReference type="Proteomes" id="UP000256599">
    <property type="component" value="Unassembled WGS sequence"/>
</dbReference>
<dbReference type="AlphaFoldDB" id="A0A3D8I4E3"/>
<keyword evidence="2" id="KW-1185">Reference proteome</keyword>
<gene>
    <name evidence="1" type="ORF">CQA63_05960</name>
</gene>
<comment type="caution">
    <text evidence="1">The sequence shown here is derived from an EMBL/GenBank/DDBJ whole genome shotgun (WGS) entry which is preliminary data.</text>
</comment>
<proteinExistence type="predicted"/>
<evidence type="ECO:0000313" key="1">
    <source>
        <dbReference type="EMBL" id="RDU59624.1"/>
    </source>
</evidence>
<dbReference type="EMBL" id="NXLR01000010">
    <property type="protein sequence ID" value="RDU59624.1"/>
    <property type="molecule type" value="Genomic_DNA"/>
</dbReference>